<organism evidence="11 12">
    <name type="scientific">Pycnococcus provasolii</name>
    <dbReference type="NCBI Taxonomy" id="41880"/>
    <lineage>
        <taxon>Eukaryota</taxon>
        <taxon>Viridiplantae</taxon>
        <taxon>Chlorophyta</taxon>
        <taxon>Pseudoscourfieldiophyceae</taxon>
        <taxon>Pseudoscourfieldiales</taxon>
        <taxon>Pycnococcaceae</taxon>
        <taxon>Pycnococcus</taxon>
    </lineage>
</organism>
<dbReference type="InterPro" id="IPR055316">
    <property type="entry name" value="RSP9"/>
</dbReference>
<sequence>MQAGVASLSLVGKITTSAGPDYLIAHGVSDAKAISGKVHEESRLFYSQDGATWSDLEPVTGDEDIARISGIAGWLSGTPATTYTVEEPVPAPEPVEGEEAAEPPEPLTFEYTELQRLYLIAFSIIDEVFYVQPKGCTVVAADTTIRFVPSFSPLAYPDKLESYVHLKAVAPGQKSSELVSLAEDVRGTWALTFDSFTRVAVVRSLLWPGYAFYYSAATNTWGKMYSGPGYSNSDLVFML</sequence>
<comment type="subcellular location">
    <subcellularLocation>
        <location evidence="8">Cell projection</location>
        <location evidence="8">Kinocilium</location>
    </subcellularLocation>
    <subcellularLocation>
        <location evidence="1">Cytoplasm</location>
        <location evidence="1">Cytoskeleton</location>
        <location evidence="1">Flagellum axoneme</location>
    </subcellularLocation>
</comment>
<reference evidence="11" key="1">
    <citation type="submission" date="2020-10" db="EMBL/GenBank/DDBJ databases">
        <title>Unveiling of a novel bifunctional photoreceptor, Dualchrome1, isolated from a cosmopolitan green alga.</title>
        <authorList>
            <person name="Suzuki S."/>
            <person name="Kawachi M."/>
        </authorList>
    </citation>
    <scope>NUCLEOTIDE SEQUENCE</scope>
    <source>
        <strain evidence="11">NIES 2893</strain>
    </source>
</reference>
<evidence type="ECO:0000256" key="4">
    <source>
        <dbReference type="ARBA" id="ARBA00022846"/>
    </source>
</evidence>
<evidence type="ECO:0000256" key="6">
    <source>
        <dbReference type="ARBA" id="ARBA00023212"/>
    </source>
</evidence>
<gene>
    <name evidence="11" type="ORF">PPROV_000918800</name>
</gene>
<keyword evidence="12" id="KW-1185">Reference proteome</keyword>
<keyword evidence="5" id="KW-0969">Cilium</keyword>
<protein>
    <recommendedName>
        <fullName evidence="10">Radial spoke head protein 9 homolog</fullName>
    </recommendedName>
</protein>
<dbReference type="OrthoDB" id="10258956at2759"/>
<evidence type="ECO:0000313" key="12">
    <source>
        <dbReference type="Proteomes" id="UP000660262"/>
    </source>
</evidence>
<dbReference type="GO" id="GO:0044458">
    <property type="term" value="P:motile cilium assembly"/>
    <property type="evidence" value="ECO:0007669"/>
    <property type="project" value="TreeGrafter"/>
</dbReference>
<keyword evidence="7" id="KW-0966">Cell projection</keyword>
<evidence type="ECO:0000256" key="7">
    <source>
        <dbReference type="ARBA" id="ARBA00023273"/>
    </source>
</evidence>
<comment type="similarity">
    <text evidence="9">Belongs to the flagellar radial spoke RSP9 family.</text>
</comment>
<evidence type="ECO:0000313" key="11">
    <source>
        <dbReference type="EMBL" id="GHP10457.1"/>
    </source>
</evidence>
<evidence type="ECO:0000256" key="5">
    <source>
        <dbReference type="ARBA" id="ARBA00023069"/>
    </source>
</evidence>
<evidence type="ECO:0000256" key="2">
    <source>
        <dbReference type="ARBA" id="ARBA00022490"/>
    </source>
</evidence>
<keyword evidence="3" id="KW-0970">Cilium biogenesis/degradation</keyword>
<evidence type="ECO:0000256" key="3">
    <source>
        <dbReference type="ARBA" id="ARBA00022794"/>
    </source>
</evidence>
<dbReference type="PANTHER" id="PTHR22069">
    <property type="entry name" value="MITOCHONDRIAL RIBOSOMAL PROTEIN S18"/>
    <property type="match status" value="1"/>
</dbReference>
<dbReference type="EMBL" id="BNJQ01000029">
    <property type="protein sequence ID" value="GHP10457.1"/>
    <property type="molecule type" value="Genomic_DNA"/>
</dbReference>
<dbReference type="Proteomes" id="UP000660262">
    <property type="component" value="Unassembled WGS sequence"/>
</dbReference>
<proteinExistence type="inferred from homology"/>
<dbReference type="AlphaFoldDB" id="A0A830HZZ4"/>
<accession>A0A830HZZ4</accession>
<dbReference type="GO" id="GO:0005930">
    <property type="term" value="C:axoneme"/>
    <property type="evidence" value="ECO:0007669"/>
    <property type="project" value="TreeGrafter"/>
</dbReference>
<dbReference type="PANTHER" id="PTHR22069:SF0">
    <property type="entry name" value="RADIAL SPOKE HEAD PROTEIN 9 HOMOLOG"/>
    <property type="match status" value="1"/>
</dbReference>
<keyword evidence="6" id="KW-0206">Cytoskeleton</keyword>
<keyword evidence="4" id="KW-0282">Flagellum</keyword>
<evidence type="ECO:0000256" key="1">
    <source>
        <dbReference type="ARBA" id="ARBA00004611"/>
    </source>
</evidence>
<keyword evidence="2" id="KW-0963">Cytoplasm</keyword>
<evidence type="ECO:0000256" key="9">
    <source>
        <dbReference type="ARBA" id="ARBA00038319"/>
    </source>
</evidence>
<name>A0A830HZZ4_9CHLO</name>
<dbReference type="GO" id="GO:0035082">
    <property type="term" value="P:axoneme assembly"/>
    <property type="evidence" value="ECO:0007669"/>
    <property type="project" value="InterPro"/>
</dbReference>
<comment type="caution">
    <text evidence="11">The sequence shown here is derived from an EMBL/GenBank/DDBJ whole genome shotgun (WGS) entry which is preliminary data.</text>
</comment>
<evidence type="ECO:0000256" key="10">
    <source>
        <dbReference type="ARBA" id="ARBA00041080"/>
    </source>
</evidence>
<evidence type="ECO:0000256" key="8">
    <source>
        <dbReference type="ARBA" id="ARBA00037822"/>
    </source>
</evidence>
<dbReference type="GO" id="GO:0060294">
    <property type="term" value="P:cilium movement involved in cell motility"/>
    <property type="evidence" value="ECO:0007669"/>
    <property type="project" value="TreeGrafter"/>
</dbReference>